<name>A0A1I4IIG2_9BURK</name>
<dbReference type="InterPro" id="IPR001173">
    <property type="entry name" value="Glyco_trans_2-like"/>
</dbReference>
<dbReference type="RefSeq" id="WP_093383443.1">
    <property type="nucleotide sequence ID" value="NZ_FOTW01000005.1"/>
</dbReference>
<gene>
    <name evidence="5" type="ORF">SAMN02982985_00573</name>
</gene>
<organism evidence="5 6">
    <name type="scientific">Rugamonas rubra</name>
    <dbReference type="NCBI Taxonomy" id="758825"/>
    <lineage>
        <taxon>Bacteria</taxon>
        <taxon>Pseudomonadati</taxon>
        <taxon>Pseudomonadota</taxon>
        <taxon>Betaproteobacteria</taxon>
        <taxon>Burkholderiales</taxon>
        <taxon>Oxalobacteraceae</taxon>
        <taxon>Telluria group</taxon>
        <taxon>Rugamonas</taxon>
    </lineage>
</organism>
<dbReference type="GO" id="GO:0016757">
    <property type="term" value="F:glycosyltransferase activity"/>
    <property type="evidence" value="ECO:0007669"/>
    <property type="project" value="UniProtKB-KW"/>
</dbReference>
<accession>A0A1I4IIG2</accession>
<reference evidence="5 6" key="1">
    <citation type="submission" date="2016-10" db="EMBL/GenBank/DDBJ databases">
        <authorList>
            <person name="de Groot N.N."/>
        </authorList>
    </citation>
    <scope>NUCLEOTIDE SEQUENCE [LARGE SCALE GENOMIC DNA]</scope>
    <source>
        <strain evidence="5 6">ATCC 43154</strain>
    </source>
</reference>
<evidence type="ECO:0000313" key="6">
    <source>
        <dbReference type="Proteomes" id="UP000199470"/>
    </source>
</evidence>
<sequence>MMARAPLLISILNWNGLADTLACLAALEAQRLDEADELPWQVLVIDNGSRDDPRAELAARFPAVELLRLARNAGFAAGQNHGLRLALARGHEAVLMLNNDCEIDGAAIAAMLRQLRAEPGLAALSPLIYCLEAREKPQMVAAWLDWGRHCSVRPSAPTAPRPPGLPAMLPGTALMLRCEALAGIGLLDERYFAYYEDNELSARIAAHGMAAAYCQQARAWHASRPVRQYSELALYLSARNAWLFWREHTPAARRRGLFRHLLAQSLAEIASLRAAGEAAKCEAVVAGFWDAQWRRFGAPPARLRSPWWLRQLMCRAPFLLSQLLADPRAALRARLARWRRPA</sequence>
<comment type="similarity">
    <text evidence="1">Belongs to the glycosyltransferase 2 family.</text>
</comment>
<dbReference type="InterPro" id="IPR029044">
    <property type="entry name" value="Nucleotide-diphossugar_trans"/>
</dbReference>
<feature type="domain" description="Glycosyltransferase 2-like" evidence="4">
    <location>
        <begin position="15"/>
        <end position="139"/>
    </location>
</feature>
<keyword evidence="3" id="KW-0808">Transferase</keyword>
<evidence type="ECO:0000256" key="1">
    <source>
        <dbReference type="ARBA" id="ARBA00006739"/>
    </source>
</evidence>
<keyword evidence="2" id="KW-0328">Glycosyltransferase</keyword>
<dbReference type="Gene3D" id="3.90.550.10">
    <property type="entry name" value="Spore Coat Polysaccharide Biosynthesis Protein SpsA, Chain A"/>
    <property type="match status" value="1"/>
</dbReference>
<dbReference type="STRING" id="758825.SAMN02982985_00573"/>
<evidence type="ECO:0000256" key="2">
    <source>
        <dbReference type="ARBA" id="ARBA00022676"/>
    </source>
</evidence>
<dbReference type="Proteomes" id="UP000199470">
    <property type="component" value="Unassembled WGS sequence"/>
</dbReference>
<dbReference type="SUPFAM" id="SSF53448">
    <property type="entry name" value="Nucleotide-diphospho-sugar transferases"/>
    <property type="match status" value="1"/>
</dbReference>
<dbReference type="AlphaFoldDB" id="A0A1I4IIG2"/>
<dbReference type="OrthoDB" id="9771846at2"/>
<dbReference type="PANTHER" id="PTHR43179:SF12">
    <property type="entry name" value="GALACTOFURANOSYLTRANSFERASE GLFT2"/>
    <property type="match status" value="1"/>
</dbReference>
<proteinExistence type="inferred from homology"/>
<protein>
    <recommendedName>
        <fullName evidence="4">Glycosyltransferase 2-like domain-containing protein</fullName>
    </recommendedName>
</protein>
<dbReference type="Pfam" id="PF00535">
    <property type="entry name" value="Glycos_transf_2"/>
    <property type="match status" value="1"/>
</dbReference>
<keyword evidence="6" id="KW-1185">Reference proteome</keyword>
<evidence type="ECO:0000256" key="3">
    <source>
        <dbReference type="ARBA" id="ARBA00022679"/>
    </source>
</evidence>
<evidence type="ECO:0000259" key="4">
    <source>
        <dbReference type="Pfam" id="PF00535"/>
    </source>
</evidence>
<evidence type="ECO:0000313" key="5">
    <source>
        <dbReference type="EMBL" id="SFL53803.1"/>
    </source>
</evidence>
<dbReference type="PANTHER" id="PTHR43179">
    <property type="entry name" value="RHAMNOSYLTRANSFERASE WBBL"/>
    <property type="match status" value="1"/>
</dbReference>
<dbReference type="EMBL" id="FOTW01000005">
    <property type="protein sequence ID" value="SFL53803.1"/>
    <property type="molecule type" value="Genomic_DNA"/>
</dbReference>
<dbReference type="CDD" id="cd04186">
    <property type="entry name" value="GT_2_like_c"/>
    <property type="match status" value="1"/>
</dbReference>